<dbReference type="OrthoDB" id="1707872at2"/>
<reference evidence="1 2" key="1">
    <citation type="submission" date="2016-10" db="EMBL/GenBank/DDBJ databases">
        <authorList>
            <person name="de Groot N.N."/>
        </authorList>
    </citation>
    <scope>NUCLEOTIDE SEQUENCE [LARGE SCALE GENOMIC DNA]</scope>
    <source>
        <strain evidence="1 2">DSM 18346</strain>
    </source>
</reference>
<sequence>MGENIESNKINEEDISKEKVVEEVMEEENNGSYTFLINASNQGNLTNTYNASSLQMNAVFVMVSPYYIEKFNLEGLDLNISVDEKGTVKINNESFKSLEIKPGVRIFGISKEN</sequence>
<protein>
    <submittedName>
        <fullName evidence="1">Uncharacterized protein</fullName>
    </submittedName>
</protein>
<name>A0A1G8YWK6_9FIRM</name>
<organism evidence="1 2">
    <name type="scientific">Natronincola ferrireducens</name>
    <dbReference type="NCBI Taxonomy" id="393762"/>
    <lineage>
        <taxon>Bacteria</taxon>
        <taxon>Bacillati</taxon>
        <taxon>Bacillota</taxon>
        <taxon>Clostridia</taxon>
        <taxon>Peptostreptococcales</taxon>
        <taxon>Natronincolaceae</taxon>
        <taxon>Natronincola</taxon>
    </lineage>
</organism>
<evidence type="ECO:0000313" key="2">
    <source>
        <dbReference type="Proteomes" id="UP000198718"/>
    </source>
</evidence>
<gene>
    <name evidence="1" type="ORF">SAMN05660472_00669</name>
</gene>
<dbReference type="STRING" id="393762.SAMN05660472_00669"/>
<dbReference type="AlphaFoldDB" id="A0A1G8YWK6"/>
<dbReference type="EMBL" id="FNFP01000001">
    <property type="protein sequence ID" value="SDK07208.1"/>
    <property type="molecule type" value="Genomic_DNA"/>
</dbReference>
<proteinExistence type="predicted"/>
<keyword evidence="2" id="KW-1185">Reference proteome</keyword>
<evidence type="ECO:0000313" key="1">
    <source>
        <dbReference type="EMBL" id="SDK07208.1"/>
    </source>
</evidence>
<dbReference type="RefSeq" id="WP_090550242.1">
    <property type="nucleotide sequence ID" value="NZ_FNFP01000001.1"/>
</dbReference>
<accession>A0A1G8YWK6</accession>
<dbReference type="Proteomes" id="UP000198718">
    <property type="component" value="Unassembled WGS sequence"/>
</dbReference>